<comment type="caution">
    <text evidence="6">The sequence shown here is derived from an EMBL/GenBank/DDBJ whole genome shotgun (WGS) entry which is preliminary data.</text>
</comment>
<dbReference type="Pfam" id="PF13407">
    <property type="entry name" value="Peripla_BP_4"/>
    <property type="match status" value="1"/>
</dbReference>
<dbReference type="SUPFAM" id="SSF53822">
    <property type="entry name" value="Periplasmic binding protein-like I"/>
    <property type="match status" value="1"/>
</dbReference>
<gene>
    <name evidence="6" type="ORF">B4N89_42920</name>
</gene>
<dbReference type="GO" id="GO:0030246">
    <property type="term" value="F:carbohydrate binding"/>
    <property type="evidence" value="ECO:0007669"/>
    <property type="project" value="TreeGrafter"/>
</dbReference>
<dbReference type="Proteomes" id="UP000190037">
    <property type="component" value="Unassembled WGS sequence"/>
</dbReference>
<evidence type="ECO:0000256" key="2">
    <source>
        <dbReference type="ARBA" id="ARBA00007639"/>
    </source>
</evidence>
<evidence type="ECO:0000256" key="4">
    <source>
        <dbReference type="SAM" id="SignalP"/>
    </source>
</evidence>
<evidence type="ECO:0000313" key="7">
    <source>
        <dbReference type="Proteomes" id="UP000190037"/>
    </source>
</evidence>
<dbReference type="PANTHER" id="PTHR30036">
    <property type="entry name" value="D-XYLOSE-BINDING PERIPLASMIC PROTEIN"/>
    <property type="match status" value="1"/>
</dbReference>
<proteinExistence type="inferred from homology"/>
<feature type="region of interest" description="Disordered" evidence="3">
    <location>
        <begin position="26"/>
        <end position="45"/>
    </location>
</feature>
<evidence type="ECO:0000256" key="1">
    <source>
        <dbReference type="ARBA" id="ARBA00004196"/>
    </source>
</evidence>
<name>A0A1T3NKC1_9ACTN</name>
<sequence>MRSKAIRVIGAAAVGMSLLAACSQSTDDNKAEPGASGAAGGAGNCATQRTVDNARKLPEAKPTGLKGDFKVALVRQSGVGDYFEQWGDGATKQIKAAGGSVTVYDARGNNATQVSQLDQAINAKPDVIIVDHGLADSVNPKIDDAIAKGIPVVVYDVAISNCKATYISQDDASIADKILGYMKQDNPSGGKLAYVNVSGIAPLDSRDKVYQQFLKDNPTFTQKARFGKYTESVAADTATEGTAALSAAPDTTLAFAAYDELAKGTLIALRQNGMTNKVKVYGVDVSTADIQLMTEAGSPWRATAATDPANVGAVVARASIAAAGKVDLPQKMTIPATLITQDTLKANGVTNMDTLRKALPELATPDVLGAPWITPIRPGA</sequence>
<comment type="subcellular location">
    <subcellularLocation>
        <location evidence="1">Cell envelope</location>
    </subcellularLocation>
</comment>
<dbReference type="InterPro" id="IPR050555">
    <property type="entry name" value="Bact_Solute-Bind_Prot2"/>
</dbReference>
<evidence type="ECO:0000256" key="3">
    <source>
        <dbReference type="SAM" id="MobiDB-lite"/>
    </source>
</evidence>
<feature type="domain" description="Periplasmic binding protein" evidence="5">
    <location>
        <begin position="72"/>
        <end position="323"/>
    </location>
</feature>
<evidence type="ECO:0000259" key="5">
    <source>
        <dbReference type="Pfam" id="PF13407"/>
    </source>
</evidence>
<dbReference type="InterPro" id="IPR025997">
    <property type="entry name" value="SBP_2_dom"/>
</dbReference>
<dbReference type="CDD" id="cd06305">
    <property type="entry name" value="PBP1_methylthioribose_binding-like"/>
    <property type="match status" value="1"/>
</dbReference>
<dbReference type="STRING" id="159449.B4N89_42920"/>
<reference evidence="6 7" key="1">
    <citation type="submission" date="2017-03" db="EMBL/GenBank/DDBJ databases">
        <title>Draft genome sequence of Streptomyces scabrisporus NF3, endophyte isolated from Amphipterygium adstringens.</title>
        <authorList>
            <person name="Vazquez M."/>
            <person name="Ceapa C.D."/>
            <person name="Rodriguez Luna D."/>
            <person name="Sanchez Esquivel S."/>
        </authorList>
    </citation>
    <scope>NUCLEOTIDE SEQUENCE [LARGE SCALE GENOMIC DNA]</scope>
    <source>
        <strain evidence="6 7">NF3</strain>
    </source>
</reference>
<dbReference type="PROSITE" id="PS51257">
    <property type="entry name" value="PROKAR_LIPOPROTEIN"/>
    <property type="match status" value="1"/>
</dbReference>
<dbReference type="PANTHER" id="PTHR30036:SF7">
    <property type="entry name" value="ABC TRANSPORTER PERIPLASMIC-BINDING PROTEIN YPHF"/>
    <property type="match status" value="1"/>
</dbReference>
<evidence type="ECO:0000313" key="6">
    <source>
        <dbReference type="EMBL" id="OPC77286.1"/>
    </source>
</evidence>
<dbReference type="Gene3D" id="3.40.50.2300">
    <property type="match status" value="2"/>
</dbReference>
<dbReference type="RefSeq" id="WP_078982045.1">
    <property type="nucleotide sequence ID" value="NZ_MWQN01000004.1"/>
</dbReference>
<keyword evidence="7" id="KW-1185">Reference proteome</keyword>
<organism evidence="6 7">
    <name type="scientific">Embleya scabrispora</name>
    <dbReference type="NCBI Taxonomy" id="159449"/>
    <lineage>
        <taxon>Bacteria</taxon>
        <taxon>Bacillati</taxon>
        <taxon>Actinomycetota</taxon>
        <taxon>Actinomycetes</taxon>
        <taxon>Kitasatosporales</taxon>
        <taxon>Streptomycetaceae</taxon>
        <taxon>Embleya</taxon>
    </lineage>
</organism>
<dbReference type="InterPro" id="IPR028082">
    <property type="entry name" value="Peripla_BP_I"/>
</dbReference>
<protein>
    <recommendedName>
        <fullName evidence="5">Periplasmic binding protein domain-containing protein</fullName>
    </recommendedName>
</protein>
<feature type="chain" id="PRO_5038872820" description="Periplasmic binding protein domain-containing protein" evidence="4">
    <location>
        <begin position="21"/>
        <end position="380"/>
    </location>
</feature>
<dbReference type="OrthoDB" id="7941261at2"/>
<dbReference type="GO" id="GO:0030288">
    <property type="term" value="C:outer membrane-bounded periplasmic space"/>
    <property type="evidence" value="ECO:0007669"/>
    <property type="project" value="TreeGrafter"/>
</dbReference>
<comment type="similarity">
    <text evidence="2">Belongs to the bacterial solute-binding protein 2 family.</text>
</comment>
<dbReference type="AlphaFoldDB" id="A0A1T3NKC1"/>
<keyword evidence="4" id="KW-0732">Signal</keyword>
<dbReference type="EMBL" id="MWQN01000004">
    <property type="protein sequence ID" value="OPC77286.1"/>
    <property type="molecule type" value="Genomic_DNA"/>
</dbReference>
<accession>A0A1T3NKC1</accession>
<feature type="signal peptide" evidence="4">
    <location>
        <begin position="1"/>
        <end position="20"/>
    </location>
</feature>